<evidence type="ECO:0000256" key="3">
    <source>
        <dbReference type="ARBA" id="ARBA00022505"/>
    </source>
</evidence>
<dbReference type="RefSeq" id="WP_303492393.1">
    <property type="nucleotide sequence ID" value="NZ_JAUOPB010000005.1"/>
</dbReference>
<dbReference type="InterPro" id="IPR008995">
    <property type="entry name" value="Mo/tungstate-bd_C_term_dom"/>
</dbReference>
<dbReference type="SUPFAM" id="SSF50331">
    <property type="entry name" value="MOP-like"/>
    <property type="match status" value="1"/>
</dbReference>
<evidence type="ECO:0000256" key="4">
    <source>
        <dbReference type="ARBA" id="ARBA00022519"/>
    </source>
</evidence>
<dbReference type="PANTHER" id="PTHR43514">
    <property type="entry name" value="ABC TRANSPORTER I FAMILY MEMBER 10"/>
    <property type="match status" value="1"/>
</dbReference>
<gene>
    <name evidence="12" type="primary">modC</name>
    <name evidence="12" type="ORF">Q4521_07935</name>
</gene>
<dbReference type="SUPFAM" id="SSF52540">
    <property type="entry name" value="P-loop containing nucleoside triphosphate hydrolases"/>
    <property type="match status" value="1"/>
</dbReference>
<keyword evidence="5" id="KW-0547">Nucleotide-binding</keyword>
<evidence type="ECO:0000313" key="12">
    <source>
        <dbReference type="EMBL" id="MDO6422401.1"/>
    </source>
</evidence>
<evidence type="ECO:0000256" key="1">
    <source>
        <dbReference type="ARBA" id="ARBA00022448"/>
    </source>
</evidence>
<keyword evidence="6 12" id="KW-0067">ATP-binding</keyword>
<dbReference type="InterPro" id="IPR011868">
    <property type="entry name" value="ModC_ABC_ATP-bd"/>
</dbReference>
<reference evidence="12" key="1">
    <citation type="submission" date="2023-07" db="EMBL/GenBank/DDBJ databases">
        <title>Genome content predicts the carbon catabolic preferences of heterotrophic bacteria.</title>
        <authorList>
            <person name="Gralka M."/>
        </authorList>
    </citation>
    <scope>NUCLEOTIDE SEQUENCE</scope>
    <source>
        <strain evidence="12">I3M17_2</strain>
    </source>
</reference>
<dbReference type="GO" id="GO:0016887">
    <property type="term" value="F:ATP hydrolysis activity"/>
    <property type="evidence" value="ECO:0007669"/>
    <property type="project" value="InterPro"/>
</dbReference>
<dbReference type="PANTHER" id="PTHR43514:SF10">
    <property type="entry name" value="MOLYBDENUM IMPORT ATP-BINDING PROTEIN MODC 2"/>
    <property type="match status" value="1"/>
</dbReference>
<keyword evidence="8" id="KW-0472">Membrane</keyword>
<keyword evidence="3 9" id="KW-0500">Molybdenum</keyword>
<dbReference type="AlphaFoldDB" id="A0AAW7X6N3"/>
<evidence type="ECO:0000256" key="9">
    <source>
        <dbReference type="PROSITE-ProRule" id="PRU01213"/>
    </source>
</evidence>
<dbReference type="InterPro" id="IPR003439">
    <property type="entry name" value="ABC_transporter-like_ATP-bd"/>
</dbReference>
<protein>
    <submittedName>
        <fullName evidence="12">Molybdenum ABC transporter ATP-binding protein</fullName>
    </submittedName>
</protein>
<organism evidence="12 13">
    <name type="scientific">Saccharophagus degradans</name>
    <dbReference type="NCBI Taxonomy" id="86304"/>
    <lineage>
        <taxon>Bacteria</taxon>
        <taxon>Pseudomonadati</taxon>
        <taxon>Pseudomonadota</taxon>
        <taxon>Gammaproteobacteria</taxon>
        <taxon>Cellvibrionales</taxon>
        <taxon>Cellvibrionaceae</taxon>
        <taxon>Saccharophagus</taxon>
    </lineage>
</organism>
<dbReference type="NCBIfam" id="TIGR02142">
    <property type="entry name" value="modC_ABC"/>
    <property type="match status" value="1"/>
</dbReference>
<dbReference type="Pfam" id="PF03459">
    <property type="entry name" value="TOBE"/>
    <property type="match status" value="1"/>
</dbReference>
<accession>A0AAW7X6N3</accession>
<dbReference type="PROSITE" id="PS51866">
    <property type="entry name" value="MOP"/>
    <property type="match status" value="1"/>
</dbReference>
<evidence type="ECO:0000259" key="11">
    <source>
        <dbReference type="PROSITE" id="PS51866"/>
    </source>
</evidence>
<evidence type="ECO:0000256" key="7">
    <source>
        <dbReference type="ARBA" id="ARBA00022967"/>
    </source>
</evidence>
<keyword evidence="7" id="KW-1278">Translocase</keyword>
<evidence type="ECO:0000313" key="13">
    <source>
        <dbReference type="Proteomes" id="UP001169760"/>
    </source>
</evidence>
<dbReference type="EMBL" id="JAUOPB010000005">
    <property type="protein sequence ID" value="MDO6422401.1"/>
    <property type="molecule type" value="Genomic_DNA"/>
</dbReference>
<evidence type="ECO:0000259" key="10">
    <source>
        <dbReference type="PROSITE" id="PS50893"/>
    </source>
</evidence>
<sequence>MTASGLYLNLSIGSADAPILQLDTTIATRGITAIFGPSGSGKTTLLRCIAGLTRATSGNILFNGAVWQDQTQFLAPHKRPIGYVFQDANLFSHLTALGNLQFAIKRANNASANQLLDKVVALLGLQSLLNRYPSQLSGGEKQRVAIARALLICPQLLLMDEPLASLDEQRKQEILPYLEALHEEFSTPILYVSHAMNEVARLADNMLVLNNGTVVAHGNLNQVLTDTQSPTAQGEDTCVVLNATVESKDTKWQLICARISNAQLWIKAPDHATAINQALRVRILARDVSLSLSEHSDSSILNKLAATVISISDDTDSAMALVKLAVGSDTLLARITRKSVHHLALQPNMQLWTQVKSVAIVG</sequence>
<dbReference type="GO" id="GO:0016020">
    <property type="term" value="C:membrane"/>
    <property type="evidence" value="ECO:0007669"/>
    <property type="project" value="InterPro"/>
</dbReference>
<dbReference type="PROSITE" id="PS00211">
    <property type="entry name" value="ABC_TRANSPORTER_1"/>
    <property type="match status" value="1"/>
</dbReference>
<dbReference type="Gene3D" id="2.40.50.100">
    <property type="match status" value="1"/>
</dbReference>
<dbReference type="PROSITE" id="PS50893">
    <property type="entry name" value="ABC_TRANSPORTER_2"/>
    <property type="match status" value="1"/>
</dbReference>
<feature type="domain" description="Mop" evidence="11">
    <location>
        <begin position="297"/>
        <end position="362"/>
    </location>
</feature>
<keyword evidence="2" id="KW-1003">Cell membrane</keyword>
<dbReference type="InterPro" id="IPR027417">
    <property type="entry name" value="P-loop_NTPase"/>
</dbReference>
<keyword evidence="1" id="KW-0813">Transport</keyword>
<dbReference type="GO" id="GO:0140359">
    <property type="term" value="F:ABC-type transporter activity"/>
    <property type="evidence" value="ECO:0007669"/>
    <property type="project" value="InterPro"/>
</dbReference>
<evidence type="ECO:0000256" key="5">
    <source>
        <dbReference type="ARBA" id="ARBA00022741"/>
    </source>
</evidence>
<feature type="domain" description="ABC transporter" evidence="10">
    <location>
        <begin position="1"/>
        <end position="236"/>
    </location>
</feature>
<evidence type="ECO:0000256" key="6">
    <source>
        <dbReference type="ARBA" id="ARBA00022840"/>
    </source>
</evidence>
<dbReference type="GO" id="GO:0015098">
    <property type="term" value="F:molybdate ion transmembrane transporter activity"/>
    <property type="evidence" value="ECO:0007669"/>
    <property type="project" value="InterPro"/>
</dbReference>
<dbReference type="InterPro" id="IPR017871">
    <property type="entry name" value="ABC_transporter-like_CS"/>
</dbReference>
<dbReference type="InterPro" id="IPR005116">
    <property type="entry name" value="Transp-assoc_OB_typ1"/>
</dbReference>
<dbReference type="InterPro" id="IPR004606">
    <property type="entry name" value="Mop_domain"/>
</dbReference>
<proteinExistence type="predicted"/>
<dbReference type="Pfam" id="PF00005">
    <property type="entry name" value="ABC_tran"/>
    <property type="match status" value="1"/>
</dbReference>
<dbReference type="Proteomes" id="UP001169760">
    <property type="component" value="Unassembled WGS sequence"/>
</dbReference>
<evidence type="ECO:0000256" key="2">
    <source>
        <dbReference type="ARBA" id="ARBA00022475"/>
    </source>
</evidence>
<dbReference type="InterPro" id="IPR003593">
    <property type="entry name" value="AAA+_ATPase"/>
</dbReference>
<dbReference type="GO" id="GO:0005524">
    <property type="term" value="F:ATP binding"/>
    <property type="evidence" value="ECO:0007669"/>
    <property type="project" value="UniProtKB-KW"/>
</dbReference>
<evidence type="ECO:0000256" key="8">
    <source>
        <dbReference type="ARBA" id="ARBA00023136"/>
    </source>
</evidence>
<name>A0AAW7X6N3_9GAMM</name>
<comment type="caution">
    <text evidence="12">The sequence shown here is derived from an EMBL/GenBank/DDBJ whole genome shotgun (WGS) entry which is preliminary data.</text>
</comment>
<dbReference type="SMART" id="SM00382">
    <property type="entry name" value="AAA"/>
    <property type="match status" value="1"/>
</dbReference>
<dbReference type="Gene3D" id="3.40.50.300">
    <property type="entry name" value="P-loop containing nucleotide triphosphate hydrolases"/>
    <property type="match status" value="1"/>
</dbReference>
<keyword evidence="4" id="KW-0997">Cell inner membrane</keyword>
<dbReference type="InterPro" id="IPR050334">
    <property type="entry name" value="Molybdenum_import_ModC"/>
</dbReference>